<dbReference type="EMBL" id="WPNZ01000016">
    <property type="protein sequence ID" value="MVO88400.1"/>
    <property type="molecule type" value="Genomic_DNA"/>
</dbReference>
<dbReference type="PANTHER" id="PTHR42905">
    <property type="entry name" value="PHOSPHOENOLPYRUVATE CARBOXYLASE"/>
    <property type="match status" value="1"/>
</dbReference>
<dbReference type="CDD" id="cd00377">
    <property type="entry name" value="ICL_PEPM"/>
    <property type="match status" value="1"/>
</dbReference>
<gene>
    <name evidence="2" type="ORF">GPA10_27460</name>
</gene>
<dbReference type="GO" id="GO:0016829">
    <property type="term" value="F:lyase activity"/>
    <property type="evidence" value="ECO:0007669"/>
    <property type="project" value="UniProtKB-KW"/>
</dbReference>
<dbReference type="Proteomes" id="UP000483802">
    <property type="component" value="Unassembled WGS sequence"/>
</dbReference>
<dbReference type="PANTHER" id="PTHR42905:SF16">
    <property type="entry name" value="CARBOXYPHOSPHONOENOLPYRUVATE PHOSPHONOMUTASE-LIKE PROTEIN (AFU_ORTHOLOGUE AFUA_5G07230)"/>
    <property type="match status" value="1"/>
</dbReference>
<protein>
    <submittedName>
        <fullName evidence="2">Isocitrate lyase/phosphoenolpyruvate mutase family protein</fullName>
    </submittedName>
</protein>
<accession>A0A6L6X458</accession>
<dbReference type="Pfam" id="PF13714">
    <property type="entry name" value="PEP_mutase"/>
    <property type="match status" value="1"/>
</dbReference>
<dbReference type="InterPro" id="IPR015813">
    <property type="entry name" value="Pyrv/PenolPyrv_kinase-like_dom"/>
</dbReference>
<evidence type="ECO:0000313" key="3">
    <source>
        <dbReference type="Proteomes" id="UP000483802"/>
    </source>
</evidence>
<feature type="compositionally biased region" description="Polar residues" evidence="1">
    <location>
        <begin position="1"/>
        <end position="18"/>
    </location>
</feature>
<evidence type="ECO:0000313" key="2">
    <source>
        <dbReference type="EMBL" id="MVO88400.1"/>
    </source>
</evidence>
<keyword evidence="3" id="KW-1185">Reference proteome</keyword>
<evidence type="ECO:0000256" key="1">
    <source>
        <dbReference type="SAM" id="MobiDB-lite"/>
    </source>
</evidence>
<sequence>MDTNDADTRGTSTASHGSGTPIAAGTPTAAGTPAETGTPDRYAAFRDLHRPGDPLLLPNAWDHASAAALARAGFPAIGTTSLGVAAAAGKADAAGTARAETLLLARGIARLPVLVTVDIEGGFGERPEDVAGLVRELAAAGVAGVNLEDGRPDGTLSAVGPQCDLIRAVKDAVPELFLNARTDTYWLKAGGEKETHERAAAYHAAGADGVFVPGVQDESVIGGLTEALDVPLNILYAPGGLSPRRLAELGVRRVSSGSLLFRAAVRQAVDVAREFTRGTVGTEGLPTYAEAQALATDFADHEGTVDGDGDGDGDADGRADD</sequence>
<dbReference type="SUPFAM" id="SSF51621">
    <property type="entry name" value="Phosphoenolpyruvate/pyruvate domain"/>
    <property type="match status" value="1"/>
</dbReference>
<feature type="region of interest" description="Disordered" evidence="1">
    <location>
        <begin position="1"/>
        <end position="38"/>
    </location>
</feature>
<dbReference type="Gene3D" id="3.20.20.60">
    <property type="entry name" value="Phosphoenolpyruvate-binding domains"/>
    <property type="match status" value="1"/>
</dbReference>
<dbReference type="InterPro" id="IPR039556">
    <property type="entry name" value="ICL/PEPM"/>
</dbReference>
<dbReference type="InterPro" id="IPR040442">
    <property type="entry name" value="Pyrv_kinase-like_dom_sf"/>
</dbReference>
<organism evidence="2 3">
    <name type="scientific">Streptomyces typhae</name>
    <dbReference type="NCBI Taxonomy" id="2681492"/>
    <lineage>
        <taxon>Bacteria</taxon>
        <taxon>Bacillati</taxon>
        <taxon>Actinomycetota</taxon>
        <taxon>Actinomycetes</taxon>
        <taxon>Kitasatosporales</taxon>
        <taxon>Streptomycetaceae</taxon>
        <taxon>Streptomyces</taxon>
    </lineage>
</organism>
<feature type="compositionally biased region" description="Acidic residues" evidence="1">
    <location>
        <begin position="305"/>
        <end position="314"/>
    </location>
</feature>
<feature type="compositionally biased region" description="Low complexity" evidence="1">
    <location>
        <begin position="19"/>
        <end position="38"/>
    </location>
</feature>
<dbReference type="RefSeq" id="WP_157167820.1">
    <property type="nucleotide sequence ID" value="NZ_WPNZ01000016.1"/>
</dbReference>
<proteinExistence type="predicted"/>
<keyword evidence="2" id="KW-0670">Pyruvate</keyword>
<comment type="caution">
    <text evidence="2">The sequence shown here is derived from an EMBL/GenBank/DDBJ whole genome shotgun (WGS) entry which is preliminary data.</text>
</comment>
<dbReference type="AlphaFoldDB" id="A0A6L6X458"/>
<keyword evidence="2" id="KW-0456">Lyase</keyword>
<reference evidence="2 3" key="1">
    <citation type="submission" date="2019-11" db="EMBL/GenBank/DDBJ databases">
        <title>Streptomyces typhae sp. nov., a novel endophytic actinomycete isolated from the root of cattail pollen (Typha angustifolia L.).</title>
        <authorList>
            <person name="Peng C."/>
        </authorList>
    </citation>
    <scope>NUCLEOTIDE SEQUENCE [LARGE SCALE GENOMIC DNA]</scope>
    <source>
        <strain evidence="3">p1417</strain>
    </source>
</reference>
<feature type="region of interest" description="Disordered" evidence="1">
    <location>
        <begin position="300"/>
        <end position="321"/>
    </location>
</feature>
<name>A0A6L6X458_9ACTN</name>